<reference evidence="1 2" key="1">
    <citation type="journal article" date="2018" name="Science">
        <title>The opium poppy genome and morphinan production.</title>
        <authorList>
            <person name="Guo L."/>
            <person name="Winzer T."/>
            <person name="Yang X."/>
            <person name="Li Y."/>
            <person name="Ning Z."/>
            <person name="He Z."/>
            <person name="Teodor R."/>
            <person name="Lu Y."/>
            <person name="Bowser T.A."/>
            <person name="Graham I.A."/>
            <person name="Ye K."/>
        </authorList>
    </citation>
    <scope>NUCLEOTIDE SEQUENCE [LARGE SCALE GENOMIC DNA]</scope>
    <source>
        <strain evidence="2">cv. HN1</strain>
        <tissue evidence="1">Leaves</tissue>
    </source>
</reference>
<dbReference type="Gramene" id="RZC54960">
    <property type="protein sequence ID" value="RZC54960"/>
    <property type="gene ID" value="C5167_013819"/>
</dbReference>
<gene>
    <name evidence="1" type="ORF">C5167_013819</name>
</gene>
<evidence type="ECO:0000313" key="2">
    <source>
        <dbReference type="Proteomes" id="UP000316621"/>
    </source>
</evidence>
<protein>
    <submittedName>
        <fullName evidence="1">Uncharacterized protein</fullName>
    </submittedName>
</protein>
<name>A0A4Y7J4I4_PAPSO</name>
<accession>A0A4Y7J4I4</accession>
<dbReference type="AlphaFoldDB" id="A0A4Y7J4I4"/>
<dbReference type="Proteomes" id="UP000316621">
    <property type="component" value="Chromosome 3"/>
</dbReference>
<dbReference type="EMBL" id="CM010717">
    <property type="protein sequence ID" value="RZC54960.1"/>
    <property type="molecule type" value="Genomic_DNA"/>
</dbReference>
<keyword evidence="2" id="KW-1185">Reference proteome</keyword>
<proteinExistence type="predicted"/>
<evidence type="ECO:0000313" key="1">
    <source>
        <dbReference type="EMBL" id="RZC54960.1"/>
    </source>
</evidence>
<sequence length="189" mass="22119">MIPYFRNNQNEITCAEAADLYLRINREVPVLPEQPYTADEWFLLSDSLRVDFTGQPRIMDPYSQVVVQPAFVGEAAYILEHPWFSYGKKCLALLHKLGEFLDRRYHKACYLENYRTKAPMSPILESFVRQLQRLDVSGWKANLPEFVRVRCCKLTHFQTTADEDSTFLRHYPECCCCNQINCYSKSILS</sequence>
<organism evidence="1 2">
    <name type="scientific">Papaver somniferum</name>
    <name type="common">Opium poppy</name>
    <dbReference type="NCBI Taxonomy" id="3469"/>
    <lineage>
        <taxon>Eukaryota</taxon>
        <taxon>Viridiplantae</taxon>
        <taxon>Streptophyta</taxon>
        <taxon>Embryophyta</taxon>
        <taxon>Tracheophyta</taxon>
        <taxon>Spermatophyta</taxon>
        <taxon>Magnoliopsida</taxon>
        <taxon>Ranunculales</taxon>
        <taxon>Papaveraceae</taxon>
        <taxon>Papaveroideae</taxon>
        <taxon>Papaver</taxon>
    </lineage>
</organism>